<evidence type="ECO:0000256" key="5">
    <source>
        <dbReference type="ARBA" id="ARBA00022691"/>
    </source>
</evidence>
<dbReference type="PANTHER" id="PTHR43619:SF2">
    <property type="entry name" value="S-ADENOSYL-L-METHIONINE-DEPENDENT METHYLTRANSFERASES SUPERFAMILY PROTEIN"/>
    <property type="match status" value="1"/>
</dbReference>
<dbReference type="AlphaFoldDB" id="A0A0K0X2L3"/>
<organism evidence="7 8">
    <name type="scientific">Mycolicibacterium goodii</name>
    <name type="common">Mycobacterium goodii</name>
    <dbReference type="NCBI Taxonomy" id="134601"/>
    <lineage>
        <taxon>Bacteria</taxon>
        <taxon>Bacillati</taxon>
        <taxon>Actinomycetota</taxon>
        <taxon>Actinomycetes</taxon>
        <taxon>Mycobacteriales</taxon>
        <taxon>Mycobacteriaceae</taxon>
        <taxon>Mycolicibacterium</taxon>
    </lineage>
</organism>
<dbReference type="GO" id="GO:0032259">
    <property type="term" value="P:methylation"/>
    <property type="evidence" value="ECO:0007669"/>
    <property type="project" value="UniProtKB-KW"/>
</dbReference>
<comment type="function">
    <text evidence="1 6">Exhibits S-adenosyl-L-methionine-dependent methyltransferase activity.</text>
</comment>
<dbReference type="Proteomes" id="UP000062255">
    <property type="component" value="Chromosome"/>
</dbReference>
<evidence type="ECO:0000256" key="4">
    <source>
        <dbReference type="ARBA" id="ARBA00022679"/>
    </source>
</evidence>
<dbReference type="Gene3D" id="3.40.50.150">
    <property type="entry name" value="Vaccinia Virus protein VP39"/>
    <property type="match status" value="1"/>
</dbReference>
<proteinExistence type="inferred from homology"/>
<evidence type="ECO:0000313" key="7">
    <source>
        <dbReference type="EMBL" id="AKS31680.1"/>
    </source>
</evidence>
<dbReference type="InterPro" id="IPR011610">
    <property type="entry name" value="SAM_mthyl_Trfase_ML2640-like"/>
</dbReference>
<dbReference type="InterPro" id="IPR007213">
    <property type="entry name" value="Ppm1/Ppm2/Tcmp"/>
</dbReference>
<dbReference type="PANTHER" id="PTHR43619">
    <property type="entry name" value="S-ADENOSYL-L-METHIONINE-DEPENDENT METHYLTRANSFERASE YKTD-RELATED"/>
    <property type="match status" value="1"/>
</dbReference>
<dbReference type="NCBIfam" id="TIGR00027">
    <property type="entry name" value="mthyl_TIGR00027"/>
    <property type="match status" value="1"/>
</dbReference>
<dbReference type="GO" id="GO:0008168">
    <property type="term" value="F:methyltransferase activity"/>
    <property type="evidence" value="ECO:0007669"/>
    <property type="project" value="UniProtKB-UniRule"/>
</dbReference>
<dbReference type="SUPFAM" id="SSF53335">
    <property type="entry name" value="S-adenosyl-L-methionine-dependent methyltransferases"/>
    <property type="match status" value="1"/>
</dbReference>
<dbReference type="EMBL" id="CP012150">
    <property type="protein sequence ID" value="AKS31680.1"/>
    <property type="molecule type" value="Genomic_DNA"/>
</dbReference>
<dbReference type="RefSeq" id="WP_235624101.1">
    <property type="nucleotide sequence ID" value="NZ_CP012150.1"/>
</dbReference>
<dbReference type="STRING" id="134601.AFA91_07085"/>
<sequence>MSGPSLPEMLAGAPLTALGVAVIRARETERADRLYCDPWARVFVDAAEQAYLDPSAPRGAAETWSSMVQLADAMYDSRTLGVRLVDDGLLDAAASGRSQIVLLGAGLDTHAFRLRWPTPVRLFEIDLPRLFEFKEPVLESGRAESTCERHVIPADIADGTWAQALLDDGFDTETPTHWVDHAIMTLPTARARDAVAAITELSAPASRYGFPVMTGDSFARTLESVPGAKDLYRAMPGGDRGLGPDAPRWVESLGWTTTFHSFAELVADYPRKVPQKVSAGTMVATRTT</sequence>
<accession>A0A0K0X2L3</accession>
<keyword evidence="5 6" id="KW-0949">S-adenosyl-L-methionine</keyword>
<evidence type="ECO:0000256" key="3">
    <source>
        <dbReference type="ARBA" id="ARBA00022603"/>
    </source>
</evidence>
<comment type="similarity">
    <text evidence="2 6">Belongs to the UPF0677 family.</text>
</comment>
<dbReference type="PATRIC" id="fig|134601.6.peg.1468"/>
<keyword evidence="4" id="KW-0808">Transferase</keyword>
<name>A0A0K0X2L3_MYCGD</name>
<evidence type="ECO:0000256" key="1">
    <source>
        <dbReference type="ARBA" id="ARBA00003907"/>
    </source>
</evidence>
<dbReference type="Pfam" id="PF04072">
    <property type="entry name" value="LCM"/>
    <property type="match status" value="1"/>
</dbReference>
<keyword evidence="3 6" id="KW-0489">Methyltransferase</keyword>
<protein>
    <recommendedName>
        <fullName evidence="6">S-adenosyl-L-methionine-dependent methyltransferase</fullName>
        <ecNumber evidence="6">2.1.1.-</ecNumber>
    </recommendedName>
</protein>
<dbReference type="EC" id="2.1.1.-" evidence="6"/>
<evidence type="ECO:0000256" key="2">
    <source>
        <dbReference type="ARBA" id="ARBA00008138"/>
    </source>
</evidence>
<dbReference type="InterPro" id="IPR029063">
    <property type="entry name" value="SAM-dependent_MTases_sf"/>
</dbReference>
<evidence type="ECO:0000256" key="6">
    <source>
        <dbReference type="RuleBase" id="RU362030"/>
    </source>
</evidence>
<reference evidence="7 8" key="1">
    <citation type="submission" date="2015-07" db="EMBL/GenBank/DDBJ databases">
        <title>Complete genome sequence of Mycobacterium goodii X7B, a facultative thermophilic biodesulfurizing bacterium.</title>
        <authorList>
            <person name="Yu B."/>
            <person name="Li F."/>
            <person name="Xu P."/>
        </authorList>
    </citation>
    <scope>NUCLEOTIDE SEQUENCE [LARGE SCALE GENOMIC DNA]</scope>
    <source>
        <strain evidence="7 8">X7B</strain>
    </source>
</reference>
<dbReference type="KEGG" id="mgo:AFA91_07085"/>
<evidence type="ECO:0000313" key="8">
    <source>
        <dbReference type="Proteomes" id="UP000062255"/>
    </source>
</evidence>
<gene>
    <name evidence="7" type="ORF">AFA91_07085</name>
</gene>